<evidence type="ECO:0000313" key="6">
    <source>
        <dbReference type="EMBL" id="PQQ68417.1"/>
    </source>
</evidence>
<reference evidence="4 8" key="2">
    <citation type="journal article" date="2018" name="Syst. Appl. Microbiol.">
        <title>Characterization and high-quality draft genome sequence of Herbivorax saccincola A7, an anaerobic, alkaliphilic, thermophilic, cellulolytic, and xylanolytic bacterium.</title>
        <authorList>
            <person name="Aikawa S."/>
            <person name="Baramee S."/>
            <person name="Sermsathanaswadi J."/>
            <person name="Thianheng P."/>
            <person name="Tachaapaikoon C."/>
            <person name="Shikata A."/>
            <person name="Waeonukul R."/>
            <person name="Pason P."/>
            <person name="Ratanakhanokchai K."/>
            <person name="Kosugi A."/>
        </authorList>
    </citation>
    <scope>NUCLEOTIDE SEQUENCE [LARGE SCALE GENOMIC DNA]</scope>
    <source>
        <strain evidence="4 8">A7</strain>
    </source>
</reference>
<dbReference type="GO" id="GO:0004135">
    <property type="term" value="F:amylo-alpha-1,6-glucosidase activity"/>
    <property type="evidence" value="ECO:0007669"/>
    <property type="project" value="InterPro"/>
</dbReference>
<protein>
    <submittedName>
        <fullName evidence="3">Amylo-alpha-1,6-glucosidase</fullName>
    </submittedName>
    <submittedName>
        <fullName evidence="4">Glycogen debranching protein</fullName>
    </submittedName>
</protein>
<dbReference type="KEGG" id="hsc:HVS_12290"/>
<dbReference type="Proteomes" id="UP000239720">
    <property type="component" value="Unassembled WGS sequence"/>
</dbReference>
<organism evidence="3 7">
    <name type="scientific">Acetivibrio saccincola</name>
    <dbReference type="NCBI Taxonomy" id="1677857"/>
    <lineage>
        <taxon>Bacteria</taxon>
        <taxon>Bacillati</taxon>
        <taxon>Bacillota</taxon>
        <taxon>Clostridia</taxon>
        <taxon>Eubacteriales</taxon>
        <taxon>Oscillospiraceae</taxon>
        <taxon>Acetivibrio</taxon>
    </lineage>
</organism>
<evidence type="ECO:0000313" key="5">
    <source>
        <dbReference type="EMBL" id="PQQ68211.1"/>
    </source>
</evidence>
<dbReference type="Proteomes" id="UP000233534">
    <property type="component" value="Chromosome"/>
</dbReference>
<dbReference type="Pfam" id="PF06202">
    <property type="entry name" value="GDE_C"/>
    <property type="match status" value="1"/>
</dbReference>
<dbReference type="InterPro" id="IPR006451">
    <property type="entry name" value="Glycogen_debranch_arc"/>
</dbReference>
<dbReference type="OrthoDB" id="9761875at2"/>
<dbReference type="InterPro" id="IPR010401">
    <property type="entry name" value="AGL/Gdb1"/>
</dbReference>
<dbReference type="Gene3D" id="1.50.10.10">
    <property type="match status" value="1"/>
</dbReference>
<evidence type="ECO:0000313" key="7">
    <source>
        <dbReference type="Proteomes" id="UP000233534"/>
    </source>
</evidence>
<keyword evidence="7" id="KW-1185">Reference proteome</keyword>
<name>A0A2K9EGJ4_9FIRM</name>
<evidence type="ECO:0000259" key="1">
    <source>
        <dbReference type="Pfam" id="PF06202"/>
    </source>
</evidence>
<dbReference type="InterPro" id="IPR024742">
    <property type="entry name" value="Glycogen_debranch_N"/>
</dbReference>
<feature type="domain" description="Glycogen debranching enzyme C-terminal" evidence="1">
    <location>
        <begin position="281"/>
        <end position="645"/>
    </location>
</feature>
<dbReference type="InterPro" id="IPR008928">
    <property type="entry name" value="6-hairpin_glycosidase_sf"/>
</dbReference>
<dbReference type="RefSeq" id="WP_101302726.1">
    <property type="nucleotide sequence ID" value="NZ_CP025197.1"/>
</dbReference>
<evidence type="ECO:0000313" key="8">
    <source>
        <dbReference type="Proteomes" id="UP000239720"/>
    </source>
</evidence>
<dbReference type="InterPro" id="IPR032790">
    <property type="entry name" value="GDE_C"/>
</dbReference>
<dbReference type="GO" id="GO:0004134">
    <property type="term" value="F:4-alpha-glucanotransferase activity"/>
    <property type="evidence" value="ECO:0007669"/>
    <property type="project" value="InterPro"/>
</dbReference>
<dbReference type="FunFam" id="1.50.10.10:FF:000073">
    <property type="entry name" value="Glycogen debranching enzyme, hypothetical (TreX-like)"/>
    <property type="match status" value="1"/>
</dbReference>
<evidence type="ECO:0000313" key="3">
    <source>
        <dbReference type="EMBL" id="AUG58335.1"/>
    </source>
</evidence>
<dbReference type="GO" id="GO:0005980">
    <property type="term" value="P:glycogen catabolic process"/>
    <property type="evidence" value="ECO:0007669"/>
    <property type="project" value="InterPro"/>
</dbReference>
<feature type="domain" description="Glycogen debranching enzyme bacterial and archaeal type N-terminal" evidence="2">
    <location>
        <begin position="17"/>
        <end position="233"/>
    </location>
</feature>
<reference evidence="3 7" key="1">
    <citation type="submission" date="2017-12" db="EMBL/GenBank/DDBJ databases">
        <title>Complete genome sequence of Herbivorax saccincola GGR1, a novel Cellulosome-producing hydrolytic bacterium in a thermophilic biogas plant, established by Illumina and Nanopore MinION sequencing.</title>
        <authorList>
            <person name="Pechtl A."/>
            <person name="Ruckert C."/>
            <person name="Koeck D.E."/>
            <person name="Maus I."/>
            <person name="Winkler A."/>
            <person name="Kalinowski J."/>
            <person name="Puhler A."/>
            <person name="Schwarz W.W."/>
            <person name="Zverlov V.V."/>
            <person name="Schluter A."/>
            <person name="Liebl W."/>
        </authorList>
    </citation>
    <scope>NUCLEOTIDE SEQUENCE [LARGE SCALE GENOMIC DNA]</scope>
    <source>
        <strain evidence="3">GGR1</strain>
        <strain evidence="7">SR1</strain>
    </source>
</reference>
<sequence>MNFGKSNWRTYEQGIQKEWLLTNGIGGFASSTIIGANTRRYHGLLIAALKPPVNRHLVLSKIDESVIIDGDSYNLFSYETPGFTMKGYHHLERFKYDLLPEYIFRVRDVYISKKISMVYGENTVAVVYHVKNGTDAIKLRLTPLVNFKDHHFNSKRQYMSFTKKYNSNILTVRPSYYDIDINVFCSHGTFTGLEDCWFYNMDYAIERERGLESTEDHYIPGYFDIDIKPEEEKVITIISTVEKKIKNKDGLDIIKKEEKRQKKLISSSGYKDEFAKKLVLAADKFIVYRESTDAKTIIAGYPWFTDWGRDTMIALTGLTLSTKRFDDAKEILYTFSKYVKDGLIPNMFPDGGHEPLYNTVDAALWYFEAVNKYVEYTGDYEFIKKHIYQGLKDIINSYANGTHFNIKMDKDFLITAGDANTQLTWMDAKVGDWVVTPRHGKAVEINALWYNALKVMANLSDKFGEDDSYYNDLASKVKKSFVKSFWNEEKQCLYDCLTNDYKDGKVRPNQIMAVSLSNAVLDGEKAKKTVNRVFKELYTAYGLRSLSPESKEYAGIYAGDQWRRDGSYHQGTVWTWPLGQFITAYVKVNGNSDEAKEMALRFIEPFKDHLEDACLGSISEIFDGDEPLVPRGCFAQAWSVSEILRAYIEDVLK</sequence>
<gene>
    <name evidence="6" type="ORF">B9R14_00070</name>
    <name evidence="4" type="ORF">B9R14_00255</name>
    <name evidence="5" type="ORF">B9R14_16570</name>
    <name evidence="3" type="ORF">HVS_12290</name>
</gene>
<dbReference type="NCBIfam" id="TIGR01561">
    <property type="entry name" value="gde_arch"/>
    <property type="match status" value="1"/>
</dbReference>
<dbReference type="EMBL" id="NEMB01000003">
    <property type="protein sequence ID" value="PQQ68211.1"/>
    <property type="molecule type" value="Genomic_DNA"/>
</dbReference>
<accession>A0A2K9EGJ4</accession>
<dbReference type="InterPro" id="IPR012341">
    <property type="entry name" value="6hp_glycosidase-like_sf"/>
</dbReference>
<dbReference type="EMBL" id="CP025197">
    <property type="protein sequence ID" value="AUG58335.1"/>
    <property type="molecule type" value="Genomic_DNA"/>
</dbReference>
<proteinExistence type="predicted"/>
<dbReference type="EMBL" id="NEMB01000001">
    <property type="protein sequence ID" value="PQQ68417.1"/>
    <property type="molecule type" value="Genomic_DNA"/>
</dbReference>
<dbReference type="AlphaFoldDB" id="A0A2K9EGJ4"/>
<dbReference type="Pfam" id="PF12439">
    <property type="entry name" value="GDE_N"/>
    <property type="match status" value="1"/>
</dbReference>
<evidence type="ECO:0000313" key="4">
    <source>
        <dbReference type="EMBL" id="PQQ65358.1"/>
    </source>
</evidence>
<dbReference type="EMBL" id="NEMB01000003">
    <property type="protein sequence ID" value="PQQ65358.1"/>
    <property type="molecule type" value="Genomic_DNA"/>
</dbReference>
<dbReference type="PANTHER" id="PTHR10569">
    <property type="entry name" value="GLYCOGEN DEBRANCHING ENZYME"/>
    <property type="match status" value="1"/>
</dbReference>
<evidence type="ECO:0000259" key="2">
    <source>
        <dbReference type="Pfam" id="PF12439"/>
    </source>
</evidence>
<dbReference type="PANTHER" id="PTHR10569:SF2">
    <property type="entry name" value="GLYCOGEN DEBRANCHING ENZYME"/>
    <property type="match status" value="1"/>
</dbReference>
<dbReference type="SUPFAM" id="SSF48208">
    <property type="entry name" value="Six-hairpin glycosidases"/>
    <property type="match status" value="1"/>
</dbReference>